<dbReference type="KEGG" id="cpo:COPRO5265_0204"/>
<dbReference type="InterPro" id="IPR059101">
    <property type="entry name" value="NFACT-R_2"/>
</dbReference>
<dbReference type="STRING" id="309798.COPRO5265_0204"/>
<dbReference type="OrthoDB" id="9781887at2"/>
<dbReference type="InterPro" id="IPR014729">
    <property type="entry name" value="Rossmann-like_a/b/a_fold"/>
</dbReference>
<keyword evidence="6" id="KW-1185">Reference proteome</keyword>
<dbReference type="eggNOG" id="COG0301">
    <property type="taxonomic scope" value="Bacteria"/>
</dbReference>
<name>B5Y727_COPPD</name>
<dbReference type="Proteomes" id="UP000001732">
    <property type="component" value="Chromosome"/>
</dbReference>
<dbReference type="GO" id="GO:0005524">
    <property type="term" value="F:ATP binding"/>
    <property type="evidence" value="ECO:0007669"/>
    <property type="project" value="UniProtKB-KW"/>
</dbReference>
<dbReference type="InterPro" id="IPR020536">
    <property type="entry name" value="ThiI_AANH"/>
</dbReference>
<evidence type="ECO:0000313" key="6">
    <source>
        <dbReference type="Proteomes" id="UP000001732"/>
    </source>
</evidence>
<reference evidence="6" key="1">
    <citation type="submission" date="2008-08" db="EMBL/GenBank/DDBJ databases">
        <title>The complete genome sequence of Coprothermobacter proteolyticus strain ATCC 5245 / DSM 5265 / BT.</title>
        <authorList>
            <person name="Dodson R.J."/>
            <person name="Durkin A.S."/>
            <person name="Wu M."/>
            <person name="Eisen J."/>
            <person name="Sutton G."/>
        </authorList>
    </citation>
    <scope>NUCLEOTIDE SEQUENCE [LARGE SCALE GENOMIC DNA]</scope>
    <source>
        <strain evidence="6">ATCC 35245 / DSM 5265 / OCM 4 / BT</strain>
    </source>
</reference>
<accession>B5Y727</accession>
<dbReference type="PANTHER" id="PTHR11933">
    <property type="entry name" value="TRNA 5-METHYLAMINOMETHYL-2-THIOURIDYLATE -METHYLTRANSFERASE"/>
    <property type="match status" value="1"/>
</dbReference>
<evidence type="ECO:0000256" key="1">
    <source>
        <dbReference type="ARBA" id="ARBA00022741"/>
    </source>
</evidence>
<organism evidence="5 6">
    <name type="scientific">Coprothermobacter proteolyticus (strain ATCC 35245 / DSM 5265 / OCM 4 / BT)</name>
    <dbReference type="NCBI Taxonomy" id="309798"/>
    <lineage>
        <taxon>Bacteria</taxon>
        <taxon>Pseudomonadati</taxon>
        <taxon>Coprothermobacterota</taxon>
        <taxon>Coprothermobacteria</taxon>
        <taxon>Coprothermobacterales</taxon>
        <taxon>Coprothermobacteraceae</taxon>
        <taxon>Coprothermobacter</taxon>
    </lineage>
</organism>
<gene>
    <name evidence="5" type="ordered locus">COPRO5265_0204</name>
</gene>
<keyword evidence="1" id="KW-0547">Nucleotide-binding</keyword>
<keyword evidence="2" id="KW-0067">ATP-binding</keyword>
<proteinExistence type="predicted"/>
<feature type="domain" description="NFACT protein RNA binding" evidence="4">
    <location>
        <begin position="232"/>
        <end position="328"/>
    </location>
</feature>
<evidence type="ECO:0000259" key="4">
    <source>
        <dbReference type="Pfam" id="PF18297"/>
    </source>
</evidence>
<protein>
    <submittedName>
        <fullName evidence="5">Conserved protein</fullName>
    </submittedName>
</protein>
<sequence>MTQGTSQTNPIRAIALLSGGLDSMLAAKLILDQGIEVIGISFESPFFNADRARTAAKQLAIPLITWDITDELIKVLKNPKHGFGRFFNPCIDCHALMVKKALELLPSLQAQFIITGEVLYQRPKSQKMGGLMAVAKDSGAQDLILRPLSAKLLPPTKPEREGWVNRSLLLDIQGRSRQRQLELAQTLGINDYPMPAGGCLLTDISVTRRLQKIFQYWKDDIDRPFLELAKVGRHFWTGSDLIVVARNEQESYSLRALMKVWDYKVELTDVPGPTTLVRSRGKLTEEVLELSALLTARYSKARTLPLVKVKAENYLFLHTQKLQVKPSALTETMERMNAEQL</sequence>
<dbReference type="EMBL" id="CP001145">
    <property type="protein sequence ID" value="ACI17998.1"/>
    <property type="molecule type" value="Genomic_DNA"/>
</dbReference>
<dbReference type="Pfam" id="PF02568">
    <property type="entry name" value="ThiI"/>
    <property type="match status" value="1"/>
</dbReference>
<reference evidence="5 6" key="2">
    <citation type="journal article" date="2014" name="Genome Announc.">
        <title>Complete Genome Sequence of Coprothermobacter proteolyticus DSM 5265.</title>
        <authorList>
            <person name="Alexiev A."/>
            <person name="Coil D.A."/>
            <person name="Badger J.H."/>
            <person name="Enticknap J."/>
            <person name="Ward N."/>
            <person name="Robb F.T."/>
            <person name="Eisen J.A."/>
        </authorList>
    </citation>
    <scope>NUCLEOTIDE SEQUENCE [LARGE SCALE GENOMIC DNA]</scope>
    <source>
        <strain evidence="6">ATCC 35245 / DSM 5265 / OCM 4 / BT</strain>
    </source>
</reference>
<dbReference type="eggNOG" id="COG1293">
    <property type="taxonomic scope" value="Bacteria"/>
</dbReference>
<evidence type="ECO:0000256" key="2">
    <source>
        <dbReference type="ARBA" id="ARBA00022840"/>
    </source>
</evidence>
<dbReference type="AlphaFoldDB" id="B5Y727"/>
<dbReference type="Pfam" id="PF18297">
    <property type="entry name" value="NFACT-R_2"/>
    <property type="match status" value="1"/>
</dbReference>
<dbReference type="Gene3D" id="3.40.50.620">
    <property type="entry name" value="HUPs"/>
    <property type="match status" value="1"/>
</dbReference>
<dbReference type="PANTHER" id="PTHR11933:SF6">
    <property type="entry name" value="THIL AANH DOMAIN-CONTAINING PROTEIN"/>
    <property type="match status" value="1"/>
</dbReference>
<dbReference type="SUPFAM" id="SSF52402">
    <property type="entry name" value="Adenine nucleotide alpha hydrolases-like"/>
    <property type="match status" value="1"/>
</dbReference>
<evidence type="ECO:0000259" key="3">
    <source>
        <dbReference type="Pfam" id="PF02568"/>
    </source>
</evidence>
<dbReference type="RefSeq" id="WP_012544649.1">
    <property type="nucleotide sequence ID" value="NC_011295.1"/>
</dbReference>
<dbReference type="GO" id="GO:0004810">
    <property type="term" value="F:CCA tRNA nucleotidyltransferase activity"/>
    <property type="evidence" value="ECO:0007669"/>
    <property type="project" value="InterPro"/>
</dbReference>
<feature type="domain" description="Thil AANH" evidence="3">
    <location>
        <begin position="12"/>
        <end position="148"/>
    </location>
</feature>
<evidence type="ECO:0000313" key="5">
    <source>
        <dbReference type="EMBL" id="ACI17998.1"/>
    </source>
</evidence>